<dbReference type="InterPro" id="IPR023885">
    <property type="entry name" value="4Fe4S-binding_SPASM_dom"/>
</dbReference>
<evidence type="ECO:0000313" key="1">
    <source>
        <dbReference type="EMBL" id="PWN71852.1"/>
    </source>
</evidence>
<dbReference type="Gene3D" id="3.20.20.70">
    <property type="entry name" value="Aldolase class I"/>
    <property type="match status" value="1"/>
</dbReference>
<dbReference type="InterPro" id="IPR058240">
    <property type="entry name" value="rSAM_sf"/>
</dbReference>
<keyword evidence="2" id="KW-1185">Reference proteome</keyword>
<dbReference type="Proteomes" id="UP000236594">
    <property type="component" value="Unassembled WGS sequence"/>
</dbReference>
<dbReference type="AlphaFoldDB" id="A0A316XDE4"/>
<dbReference type="InterPro" id="IPR013785">
    <property type="entry name" value="Aldolase_TIM"/>
</dbReference>
<protein>
    <submittedName>
        <fullName evidence="1">Grasp-with-spasm system SPASM domain peptide maturase</fullName>
    </submittedName>
</protein>
<dbReference type="EMBL" id="PPED02000001">
    <property type="protein sequence ID" value="PWN71852.1"/>
    <property type="molecule type" value="Genomic_DNA"/>
</dbReference>
<comment type="caution">
    <text evidence="1">The sequence shown here is derived from an EMBL/GenBank/DDBJ whole genome shotgun (WGS) entry which is preliminary data.</text>
</comment>
<dbReference type="InterPro" id="IPR026497">
    <property type="entry name" value="GRASP-with-SPASM"/>
</dbReference>
<dbReference type="SUPFAM" id="SSF102114">
    <property type="entry name" value="Radical SAM enzymes"/>
    <property type="match status" value="1"/>
</dbReference>
<proteinExistence type="predicted"/>
<organism evidence="1 2">
    <name type="scientific">Chryseobacterium phosphatilyticum</name>
    <dbReference type="NCBI Taxonomy" id="475075"/>
    <lineage>
        <taxon>Bacteria</taxon>
        <taxon>Pseudomonadati</taxon>
        <taxon>Bacteroidota</taxon>
        <taxon>Flavobacteriia</taxon>
        <taxon>Flavobacteriales</taxon>
        <taxon>Weeksellaceae</taxon>
        <taxon>Chryseobacterium group</taxon>
        <taxon>Chryseobacterium</taxon>
    </lineage>
</organism>
<dbReference type="NCBIfam" id="TIGR04085">
    <property type="entry name" value="rSAM_more_4Fe4S"/>
    <property type="match status" value="1"/>
</dbReference>
<sequence>MNPLLLLYSHCVIVKGASRSVICDLQRRKIHPVPDSFVSLFTEDRYCNVSEIHSQLDDEGKEVLNEYLEFMEEHELAFYCSFEELPLFPKMAEEWLFPAHISHCILDAEQDLFYFDKGFLQQLENLCCNFIQFRFFKEVSFTELYRIMELVASSQIKSVEIILPYTEEDNFYQNIELLVRKYRKISSLTITGASSTKIHKEGNYGMGFILQTDQLIDSELHCGVIHNSLFSINIPTYTESLQFNSCLHRKIGIDKTGNIKNCPSMKESYGNITSTPLQEAVYHPEFKKYWTLHKEEITKCKDCEFRHVCTDCRAYLDDPENIYSAPLKCGYDPYTCSWEEWSTNPLKQEAIYHYKMKEFIAV</sequence>
<dbReference type="NCBIfam" id="TIGR04193">
    <property type="entry name" value="SPASM_w_grasp"/>
    <property type="match status" value="1"/>
</dbReference>
<name>A0A316XDE4_9FLAO</name>
<evidence type="ECO:0000313" key="2">
    <source>
        <dbReference type="Proteomes" id="UP000236594"/>
    </source>
</evidence>
<dbReference type="RefSeq" id="WP_109710679.1">
    <property type="nucleotide sequence ID" value="NZ_PPED02000001.1"/>
</dbReference>
<accession>A0A316XDE4</accession>
<gene>
    <name evidence="1" type="primary">gwsS</name>
    <name evidence="1" type="ORF">C1631_004340</name>
</gene>
<dbReference type="OrthoDB" id="1073749at2"/>
<reference evidence="1 2" key="1">
    <citation type="submission" date="2018-04" db="EMBL/GenBank/DDBJ databases">
        <title>Draft Genome Sequence of Phosphate-Solubilizing Chryseobacterium sp. ISE14 that is a Biocontrol and Plant Growth-Promoting Rhizobacterium Isolated from Cucumber.</title>
        <authorList>
            <person name="Jeong J.-J."/>
            <person name="Sang M.K."/>
            <person name="Choi I.-G."/>
            <person name="Kim K.D."/>
        </authorList>
    </citation>
    <scope>NUCLEOTIDE SEQUENCE [LARGE SCALE GENOMIC DNA]</scope>
    <source>
        <strain evidence="1 2">ISE14</strain>
    </source>
</reference>